<organism evidence="1">
    <name type="scientific">Anguilla anguilla</name>
    <name type="common">European freshwater eel</name>
    <name type="synonym">Muraena anguilla</name>
    <dbReference type="NCBI Taxonomy" id="7936"/>
    <lineage>
        <taxon>Eukaryota</taxon>
        <taxon>Metazoa</taxon>
        <taxon>Chordata</taxon>
        <taxon>Craniata</taxon>
        <taxon>Vertebrata</taxon>
        <taxon>Euteleostomi</taxon>
        <taxon>Actinopterygii</taxon>
        <taxon>Neopterygii</taxon>
        <taxon>Teleostei</taxon>
        <taxon>Anguilliformes</taxon>
        <taxon>Anguillidae</taxon>
        <taxon>Anguilla</taxon>
    </lineage>
</organism>
<protein>
    <submittedName>
        <fullName evidence="1">Uncharacterized protein</fullName>
    </submittedName>
</protein>
<proteinExistence type="predicted"/>
<evidence type="ECO:0000313" key="1">
    <source>
        <dbReference type="EMBL" id="JAH84537.1"/>
    </source>
</evidence>
<dbReference type="EMBL" id="GBXM01024040">
    <property type="protein sequence ID" value="JAH84537.1"/>
    <property type="molecule type" value="Transcribed_RNA"/>
</dbReference>
<dbReference type="AlphaFoldDB" id="A0A0E9W2F6"/>
<name>A0A0E9W2F6_ANGAN</name>
<reference evidence="1" key="1">
    <citation type="submission" date="2014-11" db="EMBL/GenBank/DDBJ databases">
        <authorList>
            <person name="Amaro Gonzalez C."/>
        </authorList>
    </citation>
    <scope>NUCLEOTIDE SEQUENCE</scope>
</reference>
<reference evidence="1" key="2">
    <citation type="journal article" date="2015" name="Fish Shellfish Immunol.">
        <title>Early steps in the European eel (Anguilla anguilla)-Vibrio vulnificus interaction in the gills: Role of the RtxA13 toxin.</title>
        <authorList>
            <person name="Callol A."/>
            <person name="Pajuelo D."/>
            <person name="Ebbesson L."/>
            <person name="Teles M."/>
            <person name="MacKenzie S."/>
            <person name="Amaro C."/>
        </authorList>
    </citation>
    <scope>NUCLEOTIDE SEQUENCE</scope>
</reference>
<accession>A0A0E9W2F6</accession>
<sequence>MNPLNTLLVLQHCMVMEKKKKKTDLTSSVGLDGIHT</sequence>